<evidence type="ECO:0000256" key="2">
    <source>
        <dbReference type="SAM" id="SignalP"/>
    </source>
</evidence>
<feature type="region of interest" description="Disordered" evidence="1">
    <location>
        <begin position="255"/>
        <end position="275"/>
    </location>
</feature>
<feature type="chain" id="PRO_5003512868" evidence="2">
    <location>
        <begin position="30"/>
        <end position="275"/>
    </location>
</feature>
<organism evidence="3 4">
    <name type="scientific">Granulicella mallensis (strain ATCC BAA-1857 / DSM 23137 / MP5ACTX8)</name>
    <dbReference type="NCBI Taxonomy" id="682795"/>
    <lineage>
        <taxon>Bacteria</taxon>
        <taxon>Pseudomonadati</taxon>
        <taxon>Acidobacteriota</taxon>
        <taxon>Terriglobia</taxon>
        <taxon>Terriglobales</taxon>
        <taxon>Acidobacteriaceae</taxon>
        <taxon>Granulicella</taxon>
    </lineage>
</organism>
<keyword evidence="2" id="KW-0732">Signal</keyword>
<gene>
    <name evidence="3" type="ordered locus">AciX8_0479</name>
</gene>
<accession>G8NPB1</accession>
<dbReference type="STRING" id="682795.AciX8_0479"/>
<dbReference type="eggNOG" id="ENOG5030PKN">
    <property type="taxonomic scope" value="Bacteria"/>
</dbReference>
<evidence type="ECO:0000256" key="1">
    <source>
        <dbReference type="SAM" id="MobiDB-lite"/>
    </source>
</evidence>
<evidence type="ECO:0000313" key="3">
    <source>
        <dbReference type="EMBL" id="AEU34831.1"/>
    </source>
</evidence>
<sequence precursor="true">MLVRCSTGNLSLVAFTLVAALYSPQNLHAQTSQLQAQQAVEAAVQSELSAAQTDKSLWIYRGHDVTPGKDVTYQAVQTPDGELKRIVERWGRPLDGAASDEEMSRISEYANDRSAQAKQRKEDAHDDEQASSMLKMLPKAYLWTIVSETPETITLAYQPNPAFDPPNMESHVMGTMAGQMVIVKNGNRIRTLRGKLVGDIKIAFGLIGKLNQGGTFDIERREIAPGLWQITETHVHIGGHALFKTIGTQEDEVKTGWKPSPAHSLPEAAGLLKNP</sequence>
<keyword evidence="4" id="KW-1185">Reference proteome</keyword>
<dbReference type="EMBL" id="CP003130">
    <property type="protein sequence ID" value="AEU34831.1"/>
    <property type="molecule type" value="Genomic_DNA"/>
</dbReference>
<protein>
    <submittedName>
        <fullName evidence="3">Uncharacterized protein</fullName>
    </submittedName>
</protein>
<dbReference type="HOGENOM" id="CLU_086678_0_0_0"/>
<dbReference type="AlphaFoldDB" id="G8NPB1"/>
<name>G8NPB1_GRAMM</name>
<evidence type="ECO:0000313" key="4">
    <source>
        <dbReference type="Proteomes" id="UP000007113"/>
    </source>
</evidence>
<reference evidence="3 4" key="1">
    <citation type="submission" date="2011-11" db="EMBL/GenBank/DDBJ databases">
        <title>Complete sequence of Granulicella mallensis MP5ACTX8.</title>
        <authorList>
            <consortium name="US DOE Joint Genome Institute"/>
            <person name="Lucas S."/>
            <person name="Copeland A."/>
            <person name="Lapidus A."/>
            <person name="Cheng J.-F."/>
            <person name="Goodwin L."/>
            <person name="Pitluck S."/>
            <person name="Peters L."/>
            <person name="Lu M."/>
            <person name="Detter J.C."/>
            <person name="Han C."/>
            <person name="Tapia R."/>
            <person name="Land M."/>
            <person name="Hauser L."/>
            <person name="Kyrpides N."/>
            <person name="Ivanova N."/>
            <person name="Mikhailova N."/>
            <person name="Pagani I."/>
            <person name="Rawat S."/>
            <person name="Mannisto M."/>
            <person name="Haggblom M."/>
            <person name="Woyke T."/>
        </authorList>
    </citation>
    <scope>NUCLEOTIDE SEQUENCE [LARGE SCALE GENOMIC DNA]</scope>
    <source>
        <strain evidence="4">ATCC BAA-1857 / DSM 23137 / MP5ACTX8</strain>
    </source>
</reference>
<proteinExistence type="predicted"/>
<feature type="signal peptide" evidence="2">
    <location>
        <begin position="1"/>
        <end position="29"/>
    </location>
</feature>
<dbReference type="KEGG" id="gma:AciX8_0479"/>
<dbReference type="Proteomes" id="UP000007113">
    <property type="component" value="Chromosome"/>
</dbReference>